<keyword evidence="9" id="KW-1185">Reference proteome</keyword>
<reference evidence="10" key="2">
    <citation type="submission" date="2025-08" db="UniProtKB">
        <authorList>
            <consortium name="RefSeq"/>
        </authorList>
    </citation>
    <scope>IDENTIFICATION</scope>
    <source>
        <tissue evidence="10">Whole sample</tissue>
    </source>
</reference>
<dbReference type="PROSITE" id="PS50835">
    <property type="entry name" value="IG_LIKE"/>
    <property type="match status" value="11"/>
</dbReference>
<evidence type="ECO:0000256" key="2">
    <source>
        <dbReference type="ARBA" id="ARBA00023157"/>
    </source>
</evidence>
<evidence type="ECO:0000259" key="8">
    <source>
        <dbReference type="PROSITE" id="PS50835"/>
    </source>
</evidence>
<feature type="domain" description="Ig-like" evidence="8">
    <location>
        <begin position="1167"/>
        <end position="1267"/>
    </location>
</feature>
<feature type="compositionally biased region" description="Low complexity" evidence="4">
    <location>
        <begin position="1979"/>
        <end position="1993"/>
    </location>
</feature>
<dbReference type="InterPro" id="IPR036465">
    <property type="entry name" value="vWFA_dom_sf"/>
</dbReference>
<comment type="caution">
    <text evidence="3">Lacks conserved residue(s) required for the propagation of feature annotation.</text>
</comment>
<reference evidence="9" key="1">
    <citation type="submission" date="2024-06" db="UniProtKB">
        <authorList>
            <consortium name="RefSeq"/>
        </authorList>
    </citation>
    <scope>NUCLEOTIDE SEQUENCE [LARGE SCALE GENOMIC DNA]</scope>
</reference>
<dbReference type="InterPro" id="IPR002035">
    <property type="entry name" value="VWF_A"/>
</dbReference>
<accession>A0A8B8E5V9</accession>
<feature type="domain" description="Ig-like" evidence="8">
    <location>
        <begin position="1578"/>
        <end position="1676"/>
    </location>
</feature>
<keyword evidence="5" id="KW-0732">Signal</keyword>
<evidence type="ECO:0000256" key="5">
    <source>
        <dbReference type="SAM" id="SignalP"/>
    </source>
</evidence>
<comment type="subcellular location">
    <subcellularLocation>
        <location evidence="1">Secreted</location>
        <location evidence="1">Extracellular space</location>
    </subcellularLocation>
</comment>
<dbReference type="GO" id="GO:0005886">
    <property type="term" value="C:plasma membrane"/>
    <property type="evidence" value="ECO:0007669"/>
    <property type="project" value="TreeGrafter"/>
</dbReference>
<protein>
    <submittedName>
        <fullName evidence="10">LOW QUALITY PROTEIN: hemicentin-1-like</fullName>
    </submittedName>
</protein>
<dbReference type="GeneID" id="111132126"/>
<dbReference type="SUPFAM" id="SSF57196">
    <property type="entry name" value="EGF/Laminin"/>
    <property type="match status" value="1"/>
</dbReference>
<dbReference type="SMART" id="SM00406">
    <property type="entry name" value="IGv"/>
    <property type="match status" value="4"/>
</dbReference>
<feature type="domain" description="VWFA" evidence="7">
    <location>
        <begin position="38"/>
        <end position="206"/>
    </location>
</feature>
<dbReference type="GO" id="GO:0030424">
    <property type="term" value="C:axon"/>
    <property type="evidence" value="ECO:0007669"/>
    <property type="project" value="TreeGrafter"/>
</dbReference>
<dbReference type="PROSITE" id="PS01187">
    <property type="entry name" value="EGF_CA"/>
    <property type="match status" value="1"/>
</dbReference>
<dbReference type="SMART" id="SM00327">
    <property type="entry name" value="VWA"/>
    <property type="match status" value="1"/>
</dbReference>
<dbReference type="InterPro" id="IPR001881">
    <property type="entry name" value="EGF-like_Ca-bd_dom"/>
</dbReference>
<dbReference type="InterPro" id="IPR000152">
    <property type="entry name" value="EGF-type_Asp/Asn_hydroxyl_site"/>
</dbReference>
<dbReference type="InterPro" id="IPR013106">
    <property type="entry name" value="Ig_V-set"/>
</dbReference>
<feature type="signal peptide" evidence="5">
    <location>
        <begin position="1"/>
        <end position="31"/>
    </location>
</feature>
<dbReference type="PANTHER" id="PTHR45080:SF33">
    <property type="entry name" value="IG-LIKE DOMAIN-CONTAINING PROTEIN"/>
    <property type="match status" value="1"/>
</dbReference>
<keyword evidence="2 3" id="KW-1015">Disulfide bond</keyword>
<proteinExistence type="predicted"/>
<dbReference type="GO" id="GO:0005576">
    <property type="term" value="C:extracellular region"/>
    <property type="evidence" value="ECO:0007669"/>
    <property type="project" value="UniProtKB-SubCell"/>
</dbReference>
<evidence type="ECO:0000256" key="3">
    <source>
        <dbReference type="PROSITE-ProRule" id="PRU00076"/>
    </source>
</evidence>
<dbReference type="InterPro" id="IPR007110">
    <property type="entry name" value="Ig-like_dom"/>
</dbReference>
<name>A0A8B8E5V9_CRAVI</name>
<dbReference type="SUPFAM" id="SSF48726">
    <property type="entry name" value="Immunoglobulin"/>
    <property type="match status" value="16"/>
</dbReference>
<dbReference type="Proteomes" id="UP000694844">
    <property type="component" value="Chromosome 1"/>
</dbReference>
<dbReference type="InterPro" id="IPR013783">
    <property type="entry name" value="Ig-like_fold"/>
</dbReference>
<dbReference type="Gene3D" id="2.10.25.10">
    <property type="entry name" value="Laminin"/>
    <property type="match status" value="1"/>
</dbReference>
<dbReference type="GO" id="GO:0043025">
    <property type="term" value="C:neuronal cell body"/>
    <property type="evidence" value="ECO:0007669"/>
    <property type="project" value="TreeGrafter"/>
</dbReference>
<dbReference type="PROSITE" id="PS50026">
    <property type="entry name" value="EGF_3"/>
    <property type="match status" value="1"/>
</dbReference>
<dbReference type="InterPro" id="IPR018097">
    <property type="entry name" value="EGF_Ca-bd_CS"/>
</dbReference>
<dbReference type="InterPro" id="IPR000742">
    <property type="entry name" value="EGF"/>
</dbReference>
<dbReference type="SMART" id="SM00060">
    <property type="entry name" value="FN3"/>
    <property type="match status" value="6"/>
</dbReference>
<dbReference type="InterPro" id="IPR050958">
    <property type="entry name" value="Cell_Adh-Cytoskel_Orgn"/>
</dbReference>
<dbReference type="InterPro" id="IPR003961">
    <property type="entry name" value="FN3_dom"/>
</dbReference>
<dbReference type="Gene3D" id="2.60.40.10">
    <property type="entry name" value="Immunoglobulins"/>
    <property type="match status" value="16"/>
</dbReference>
<feature type="domain" description="Ig-like" evidence="8">
    <location>
        <begin position="654"/>
        <end position="754"/>
    </location>
</feature>
<gene>
    <name evidence="10" type="primary">LOC111132126</name>
</gene>
<evidence type="ECO:0000259" key="6">
    <source>
        <dbReference type="PROSITE" id="PS50026"/>
    </source>
</evidence>
<feature type="domain" description="Ig-like" evidence="8">
    <location>
        <begin position="859"/>
        <end position="959"/>
    </location>
</feature>
<dbReference type="SUPFAM" id="SSF53300">
    <property type="entry name" value="vWA-like"/>
    <property type="match status" value="1"/>
</dbReference>
<keyword evidence="3" id="KW-0245">EGF-like domain</keyword>
<feature type="region of interest" description="Disordered" evidence="4">
    <location>
        <begin position="1950"/>
        <end position="1993"/>
    </location>
</feature>
<dbReference type="InterPro" id="IPR013151">
    <property type="entry name" value="Immunoglobulin_dom"/>
</dbReference>
<dbReference type="RefSeq" id="XP_022335560.1">
    <property type="nucleotide sequence ID" value="XM_022479852.1"/>
</dbReference>
<evidence type="ECO:0000256" key="1">
    <source>
        <dbReference type="ARBA" id="ARBA00004239"/>
    </source>
</evidence>
<dbReference type="OrthoDB" id="6068924at2759"/>
<dbReference type="InterPro" id="IPR036179">
    <property type="entry name" value="Ig-like_dom_sf"/>
</dbReference>
<evidence type="ECO:0000313" key="9">
    <source>
        <dbReference type="Proteomes" id="UP000694844"/>
    </source>
</evidence>
<organism evidence="9 10">
    <name type="scientific">Crassostrea virginica</name>
    <name type="common">Eastern oyster</name>
    <dbReference type="NCBI Taxonomy" id="6565"/>
    <lineage>
        <taxon>Eukaryota</taxon>
        <taxon>Metazoa</taxon>
        <taxon>Spiralia</taxon>
        <taxon>Lophotrochozoa</taxon>
        <taxon>Mollusca</taxon>
        <taxon>Bivalvia</taxon>
        <taxon>Autobranchia</taxon>
        <taxon>Pteriomorphia</taxon>
        <taxon>Ostreida</taxon>
        <taxon>Ostreoidea</taxon>
        <taxon>Ostreidae</taxon>
        <taxon>Crassostrea</taxon>
    </lineage>
</organism>
<feature type="compositionally biased region" description="Low complexity" evidence="4">
    <location>
        <begin position="1953"/>
        <end position="1971"/>
    </location>
</feature>
<evidence type="ECO:0000259" key="7">
    <source>
        <dbReference type="PROSITE" id="PS50234"/>
    </source>
</evidence>
<feature type="domain" description="Ig-like" evidence="8">
    <location>
        <begin position="962"/>
        <end position="1062"/>
    </location>
</feature>
<dbReference type="CDD" id="cd00054">
    <property type="entry name" value="EGF_CA"/>
    <property type="match status" value="1"/>
</dbReference>
<dbReference type="GO" id="GO:0007156">
    <property type="term" value="P:homophilic cell adhesion via plasma membrane adhesion molecules"/>
    <property type="evidence" value="ECO:0007669"/>
    <property type="project" value="TreeGrafter"/>
</dbReference>
<feature type="domain" description="Ig-like" evidence="8">
    <location>
        <begin position="255"/>
        <end position="348"/>
    </location>
</feature>
<evidence type="ECO:0000256" key="4">
    <source>
        <dbReference type="SAM" id="MobiDB-lite"/>
    </source>
</evidence>
<dbReference type="SMART" id="SM00409">
    <property type="entry name" value="IG"/>
    <property type="match status" value="16"/>
</dbReference>
<feature type="chain" id="PRO_5034058299" evidence="5">
    <location>
        <begin position="32"/>
        <end position="1993"/>
    </location>
</feature>
<feature type="domain" description="Ig-like" evidence="8">
    <location>
        <begin position="1681"/>
        <end position="1744"/>
    </location>
</feature>
<dbReference type="Pfam" id="PF00092">
    <property type="entry name" value="VWA"/>
    <property type="match status" value="1"/>
</dbReference>
<feature type="domain" description="EGF-like" evidence="6">
    <location>
        <begin position="214"/>
        <end position="250"/>
    </location>
</feature>
<evidence type="ECO:0000313" key="10">
    <source>
        <dbReference type="RefSeq" id="XP_022335560.1"/>
    </source>
</evidence>
<feature type="domain" description="Ig-like" evidence="8">
    <location>
        <begin position="1372"/>
        <end position="1435"/>
    </location>
</feature>
<dbReference type="GO" id="GO:0050808">
    <property type="term" value="P:synapse organization"/>
    <property type="evidence" value="ECO:0007669"/>
    <property type="project" value="TreeGrafter"/>
</dbReference>
<dbReference type="Pfam" id="PF00047">
    <property type="entry name" value="ig"/>
    <property type="match status" value="1"/>
</dbReference>
<dbReference type="KEGG" id="cvn:111132126"/>
<dbReference type="Pfam" id="PF13927">
    <property type="entry name" value="Ig_3"/>
    <property type="match status" value="2"/>
</dbReference>
<feature type="disulfide bond" evidence="3">
    <location>
        <begin position="240"/>
        <end position="249"/>
    </location>
</feature>
<dbReference type="CDD" id="cd00096">
    <property type="entry name" value="Ig"/>
    <property type="match status" value="2"/>
</dbReference>
<dbReference type="SMART" id="SM00179">
    <property type="entry name" value="EGF_CA"/>
    <property type="match status" value="1"/>
</dbReference>
<dbReference type="PROSITE" id="PS00010">
    <property type="entry name" value="ASX_HYDROXYL"/>
    <property type="match status" value="1"/>
</dbReference>
<dbReference type="GO" id="GO:0008046">
    <property type="term" value="F:axon guidance receptor activity"/>
    <property type="evidence" value="ECO:0007669"/>
    <property type="project" value="TreeGrafter"/>
</dbReference>
<dbReference type="PRINTS" id="PR00453">
    <property type="entry name" value="VWFADOMAIN"/>
</dbReference>
<feature type="domain" description="Ig-like" evidence="8">
    <location>
        <begin position="353"/>
        <end position="446"/>
    </location>
</feature>
<dbReference type="Gene3D" id="3.40.50.410">
    <property type="entry name" value="von Willebrand factor, type A domain"/>
    <property type="match status" value="1"/>
</dbReference>
<dbReference type="InterPro" id="IPR003598">
    <property type="entry name" value="Ig_sub2"/>
</dbReference>
<feature type="domain" description="Ig-like" evidence="8">
    <location>
        <begin position="1800"/>
        <end position="1883"/>
    </location>
</feature>
<dbReference type="Pfam" id="PF07686">
    <property type="entry name" value="V-set"/>
    <property type="match status" value="1"/>
</dbReference>
<dbReference type="PANTHER" id="PTHR45080">
    <property type="entry name" value="CONTACTIN 5"/>
    <property type="match status" value="1"/>
</dbReference>
<sequence>MYTISCIMRRIKSTSCIVIIMFLGMFTCVKGECASKGDIVFLLDESGSIGSSNFERIKSFVSTIVSHFKVGNDTNQISVVNFESTARNVFSLNTYDLVSEIQAAISRIVFSSGGTSIGNALDFARMYSFTSGYGARGDAAKIAVLITDGQSSLSNEPDQLKSMGVTIFCVGVGTGVNSAVLRSVATHNDYTYLTSFDLLSLLTGELSNKTCADDINDCLGEPCLNGGTCEDQFDKYVCRCLGGNTDPNCYVPGLPTVTLDSNGTASAGSSYTITCYVTSNQSTVTSVSWHYQKNGVTSVINTTDTAKYSGGTLESPSLTINNLQSSDVGNYRCLAENAAGIGQSQTMAYLDLPRGFPILVTNGIYAVNVSDNVTLTCDFSSTYPAVMAMQWYKYDREIHDSIEARYVGGTLNNPALTITDFQQEDQGVYRCSASNQYGTRNSSDIAVYIHKDPFAVLTASAVSGYQGQTITLPCSVHVNFYYQIFWTFQPMNQTNETTLTYNNYKYMWSSSSPSLQIRYLTLSDMGFYRCYANSSLGIGQSLPTYVDTKSPPVIYVPRTSYSVSSRSSVTLEVNITSSLDITDLFWEKRNISSYIYEPIDMQSESRLECGNITCPSLTITGVDKNDEAYFRVNATNQDGTTTGSNIRLYVVLSPPVIYVPRTSYSLSLGSSVTLEVNVTSSFDMTDLFWEKRNISSYSYEPIDVQSESRLNGGNISCPSLTITNATKNDNTYFRVKATNREGTSTGSTIFINVTLSPPVIFVLRTSYSLSLGSSVTLEVNVTSSYDITDLFWEKINMISLMFEPIDVQSESRLNGGNISCPSLTITNATKNDNTYFRVKAANREGTSTTYIRVYIVLSPPVIYVPRTSYSLSLGSSVTLEVNVTSSFDMTDLFWEKRNISSYSYEPIDVQSESRLNGGNISCPSLTITNATKNDNTYFRVKATNREGTSTGSTIYINVTLSPPVIYVPRTSYSLSLGSSVTLEVNVTSSFDITDLFWEKRNISSYSFEPIDVQSESRLNGGNISCPSLTITNATKNDNTYFRVKATNREGTSTGSTIFINVTLSTPVIYVPRTSYSLSLGSSVTLEVNVTSSYDITDLFWEKINMISLMFEPIDVRSESRLNGGNISCPSLTITNATKNDNTYFRVKATNREGTSTTYIRVYIVLSPPVIYVPRTSYSLSLGSSVTLEVNVTSSFDITDLFWEKRNISSYSYAPIDVQSESRLNGGNISCPSLTITNSTKNDNTYFRVKATNREGTSTGSTIFINVTLSTPVIYVPRTSYSLSLGSSVTLEVNVTSSYVITDLFWEKINMISLMFEPIDVQSESRLNGGNISCPSLTITNATKNDNTYFRVKAANREGTSTTYIRVYIVLSPPVISVPRTSYTVSPGSSVTLDVNVTSFYDITDLSWEKRNISSYLYEPIDMQSDSRLKGGKITCPSLTITDTYNIDRTYFRVKATNRDGTSTGSTIYIDVVLSPPVIYIPRTSYTVSSGYTVTLDVNVTSFYDLTDLFWEKRNISSNIYEPIDMQSDSRLECGNITCPSLTIIGVDKNVEGYFRVNATNQDGTTTGSNIRIYVNLSPPVIYVPRTSYTVSSGSSVTLDVNVTSFNDITDLFWEKRNISTFIYEPIDVQSESRLECGNITCPSLTITDVNMNDKTFFRIKAINQDGTSTSSNIQINVVLSPPVIYVPRTSYTVSSGSSVTLEVNVTSSLDIIDLFWEKRNISSYIYGPIDVQSESRLNGGNITCPSLTVNGLNKNDNAYFRVNVANRDGTTTGTNIYIDVVLKLAIVSVSTTEYSLDLTDNVTLTVQVSNMDNSSYITWEHQGTGEGTFSVVDLTNNKYQGGTLSSPSLTIYNFTESDVGYYRCRVTNVDGITTGSVISISLSASDDSGCDKMSCGGLKECVLMNNKPTCSVTTWKVAAVAVAGAVGAVVSLGAGVAAVKSLASKAIQPFDGNGNSQGPNSNSNSNQNSNNRKNDNSRNKYNLDNNRDNNGNG</sequence>
<feature type="domain" description="Ig-like" evidence="8">
    <location>
        <begin position="453"/>
        <end position="535"/>
    </location>
</feature>
<dbReference type="GO" id="GO:0005509">
    <property type="term" value="F:calcium ion binding"/>
    <property type="evidence" value="ECO:0007669"/>
    <property type="project" value="InterPro"/>
</dbReference>
<dbReference type="InterPro" id="IPR003599">
    <property type="entry name" value="Ig_sub"/>
</dbReference>
<dbReference type="SMART" id="SM00408">
    <property type="entry name" value="IGc2"/>
    <property type="match status" value="4"/>
</dbReference>
<dbReference type="PROSITE" id="PS50234">
    <property type="entry name" value="VWFA"/>
    <property type="match status" value="1"/>
</dbReference>